<dbReference type="PANTHER" id="PTHR20922:SF13">
    <property type="entry name" value="DNL-TYPE ZINC FINGER PROTEIN"/>
    <property type="match status" value="1"/>
</dbReference>
<keyword evidence="1" id="KW-0479">Metal-binding</keyword>
<evidence type="ECO:0000313" key="6">
    <source>
        <dbReference type="EMBL" id="CAG9335772.1"/>
    </source>
</evidence>
<dbReference type="AlphaFoldDB" id="A0AAU9KEQ1"/>
<dbReference type="GO" id="GO:0006457">
    <property type="term" value="P:protein folding"/>
    <property type="evidence" value="ECO:0007669"/>
    <property type="project" value="TreeGrafter"/>
</dbReference>
<dbReference type="GO" id="GO:0008270">
    <property type="term" value="F:zinc ion binding"/>
    <property type="evidence" value="ECO:0007669"/>
    <property type="project" value="UniProtKB-KW"/>
</dbReference>
<comment type="caution">
    <text evidence="6">The sequence shown here is derived from an EMBL/GenBank/DDBJ whole genome shotgun (WGS) entry which is preliminary data.</text>
</comment>
<feature type="domain" description="DNL-type" evidence="5">
    <location>
        <begin position="32"/>
        <end position="118"/>
    </location>
</feature>
<evidence type="ECO:0000259" key="5">
    <source>
        <dbReference type="PROSITE" id="PS51501"/>
    </source>
</evidence>
<dbReference type="GO" id="GO:0005739">
    <property type="term" value="C:mitochondrion"/>
    <property type="evidence" value="ECO:0007669"/>
    <property type="project" value="TreeGrafter"/>
</dbReference>
<evidence type="ECO:0000256" key="4">
    <source>
        <dbReference type="PROSITE-ProRule" id="PRU00834"/>
    </source>
</evidence>
<organism evidence="6 7">
    <name type="scientific">Blepharisma stoltei</name>
    <dbReference type="NCBI Taxonomy" id="1481888"/>
    <lineage>
        <taxon>Eukaryota</taxon>
        <taxon>Sar</taxon>
        <taxon>Alveolata</taxon>
        <taxon>Ciliophora</taxon>
        <taxon>Postciliodesmatophora</taxon>
        <taxon>Heterotrichea</taxon>
        <taxon>Heterotrichida</taxon>
        <taxon>Blepharismidae</taxon>
        <taxon>Blepharisma</taxon>
    </lineage>
</organism>
<gene>
    <name evidence="6" type="ORF">BSTOLATCC_MIC65094</name>
</gene>
<evidence type="ECO:0000313" key="7">
    <source>
        <dbReference type="Proteomes" id="UP001162131"/>
    </source>
</evidence>
<evidence type="ECO:0000256" key="3">
    <source>
        <dbReference type="ARBA" id="ARBA00022833"/>
    </source>
</evidence>
<dbReference type="InterPro" id="IPR024158">
    <property type="entry name" value="Mt_import_TIM15"/>
</dbReference>
<dbReference type="Pfam" id="PF05180">
    <property type="entry name" value="zf-DNL"/>
    <property type="match status" value="1"/>
</dbReference>
<dbReference type="GO" id="GO:0050821">
    <property type="term" value="P:protein stabilization"/>
    <property type="evidence" value="ECO:0007669"/>
    <property type="project" value="TreeGrafter"/>
</dbReference>
<protein>
    <recommendedName>
        <fullName evidence="5">DNL-type domain-containing protein</fullName>
    </recommendedName>
</protein>
<dbReference type="Proteomes" id="UP001162131">
    <property type="component" value="Unassembled WGS sequence"/>
</dbReference>
<reference evidence="6" key="1">
    <citation type="submission" date="2021-09" db="EMBL/GenBank/DDBJ databases">
        <authorList>
            <consortium name="AG Swart"/>
            <person name="Singh M."/>
            <person name="Singh A."/>
            <person name="Seah K."/>
            <person name="Emmerich C."/>
        </authorList>
    </citation>
    <scope>NUCLEOTIDE SEQUENCE</scope>
    <source>
        <strain evidence="6">ATCC30299</strain>
    </source>
</reference>
<dbReference type="PANTHER" id="PTHR20922">
    <property type="entry name" value="DNL-TYPE ZINC FINGER PROTEIN"/>
    <property type="match status" value="1"/>
</dbReference>
<dbReference type="EMBL" id="CAJZBQ010000063">
    <property type="protein sequence ID" value="CAG9335772.1"/>
    <property type="molecule type" value="Genomic_DNA"/>
</dbReference>
<keyword evidence="7" id="KW-1185">Reference proteome</keyword>
<dbReference type="InterPro" id="IPR007853">
    <property type="entry name" value="Znf_DNL-typ"/>
</dbReference>
<evidence type="ECO:0000256" key="1">
    <source>
        <dbReference type="ARBA" id="ARBA00022723"/>
    </source>
</evidence>
<sequence length="118" mass="13341">MVSRLAGLLRRFSNLNSENLSLLLQLPGIKNSKSGLYAMFFNCNVCKTRSAKTFSKDAYNNGVVIVQCDGCHVHHLVADHLGWFHDKGTTIEDIMREKGKSVRRIENQTEVLEFINSN</sequence>
<keyword evidence="3" id="KW-0862">Zinc</keyword>
<accession>A0AAU9KEQ1</accession>
<proteinExistence type="predicted"/>
<evidence type="ECO:0000256" key="2">
    <source>
        <dbReference type="ARBA" id="ARBA00022771"/>
    </source>
</evidence>
<keyword evidence="2 4" id="KW-0863">Zinc-finger</keyword>
<dbReference type="PROSITE" id="PS51501">
    <property type="entry name" value="ZF_DNL"/>
    <property type="match status" value="1"/>
</dbReference>
<dbReference type="GO" id="GO:0030150">
    <property type="term" value="P:protein import into mitochondrial matrix"/>
    <property type="evidence" value="ECO:0007669"/>
    <property type="project" value="TreeGrafter"/>
</dbReference>
<name>A0AAU9KEQ1_9CILI</name>
<dbReference type="GO" id="GO:0051087">
    <property type="term" value="F:protein-folding chaperone binding"/>
    <property type="evidence" value="ECO:0007669"/>
    <property type="project" value="TreeGrafter"/>
</dbReference>